<keyword evidence="3" id="KW-0812">Transmembrane</keyword>
<name>A0A2J6SZG8_9HELO</name>
<dbReference type="InParanoid" id="A0A2J6SZG8"/>
<dbReference type="PROSITE" id="PS50048">
    <property type="entry name" value="ZN2_CY6_FUNGAL_2"/>
    <property type="match status" value="1"/>
</dbReference>
<evidence type="ECO:0000259" key="4">
    <source>
        <dbReference type="PROSITE" id="PS50048"/>
    </source>
</evidence>
<accession>A0A2J6SZG8</accession>
<dbReference type="EMBL" id="KZ613848">
    <property type="protein sequence ID" value="PMD56132.1"/>
    <property type="molecule type" value="Genomic_DNA"/>
</dbReference>
<organism evidence="5 6">
    <name type="scientific">Hyaloscypha bicolor E</name>
    <dbReference type="NCBI Taxonomy" id="1095630"/>
    <lineage>
        <taxon>Eukaryota</taxon>
        <taxon>Fungi</taxon>
        <taxon>Dikarya</taxon>
        <taxon>Ascomycota</taxon>
        <taxon>Pezizomycotina</taxon>
        <taxon>Leotiomycetes</taxon>
        <taxon>Helotiales</taxon>
        <taxon>Hyaloscyphaceae</taxon>
        <taxon>Hyaloscypha</taxon>
        <taxon>Hyaloscypha bicolor</taxon>
    </lineage>
</organism>
<feature type="domain" description="Zn(2)-C6 fungal-type" evidence="4">
    <location>
        <begin position="1"/>
        <end position="31"/>
    </location>
</feature>
<dbReference type="PANTHER" id="PTHR47785">
    <property type="entry name" value="ZN(II)2CYS6 TRANSCRIPTION FACTOR (EUROFUNG)-RELATED-RELATED"/>
    <property type="match status" value="1"/>
</dbReference>
<dbReference type="CDD" id="cd00067">
    <property type="entry name" value="GAL4"/>
    <property type="match status" value="1"/>
</dbReference>
<feature type="transmembrane region" description="Helical" evidence="3">
    <location>
        <begin position="275"/>
        <end position="295"/>
    </location>
</feature>
<dbReference type="Gene3D" id="4.10.240.10">
    <property type="entry name" value="Zn(2)-C6 fungal-type DNA-binding domain"/>
    <property type="match status" value="1"/>
</dbReference>
<proteinExistence type="predicted"/>
<dbReference type="SMART" id="SM00066">
    <property type="entry name" value="GAL4"/>
    <property type="match status" value="1"/>
</dbReference>
<dbReference type="SUPFAM" id="SSF57701">
    <property type="entry name" value="Zn2/Cys6 DNA-binding domain"/>
    <property type="match status" value="1"/>
</dbReference>
<dbReference type="Pfam" id="PF00172">
    <property type="entry name" value="Zn_clus"/>
    <property type="match status" value="1"/>
</dbReference>
<keyword evidence="1" id="KW-0539">Nucleus</keyword>
<evidence type="ECO:0000313" key="6">
    <source>
        <dbReference type="Proteomes" id="UP000235371"/>
    </source>
</evidence>
<reference evidence="5 6" key="1">
    <citation type="submission" date="2016-04" db="EMBL/GenBank/DDBJ databases">
        <title>A degradative enzymes factory behind the ericoid mycorrhizal symbiosis.</title>
        <authorList>
            <consortium name="DOE Joint Genome Institute"/>
            <person name="Martino E."/>
            <person name="Morin E."/>
            <person name="Grelet G."/>
            <person name="Kuo A."/>
            <person name="Kohler A."/>
            <person name="Daghino S."/>
            <person name="Barry K."/>
            <person name="Choi C."/>
            <person name="Cichocki N."/>
            <person name="Clum A."/>
            <person name="Copeland A."/>
            <person name="Hainaut M."/>
            <person name="Haridas S."/>
            <person name="Labutti K."/>
            <person name="Lindquist E."/>
            <person name="Lipzen A."/>
            <person name="Khouja H.-R."/>
            <person name="Murat C."/>
            <person name="Ohm R."/>
            <person name="Olson A."/>
            <person name="Spatafora J."/>
            <person name="Veneault-Fourrey C."/>
            <person name="Henrissat B."/>
            <person name="Grigoriev I."/>
            <person name="Martin F."/>
            <person name="Perotto S."/>
        </authorList>
    </citation>
    <scope>NUCLEOTIDE SEQUENCE [LARGE SCALE GENOMIC DNA]</scope>
    <source>
        <strain evidence="5 6">E</strain>
    </source>
</reference>
<feature type="region of interest" description="Disordered" evidence="2">
    <location>
        <begin position="60"/>
        <end position="97"/>
    </location>
</feature>
<dbReference type="GO" id="GO:0000981">
    <property type="term" value="F:DNA-binding transcription factor activity, RNA polymerase II-specific"/>
    <property type="evidence" value="ECO:0007669"/>
    <property type="project" value="InterPro"/>
</dbReference>
<evidence type="ECO:0000256" key="2">
    <source>
        <dbReference type="SAM" id="MobiDB-lite"/>
    </source>
</evidence>
<evidence type="ECO:0000313" key="5">
    <source>
        <dbReference type="EMBL" id="PMD56132.1"/>
    </source>
</evidence>
<keyword evidence="3" id="KW-0472">Membrane</keyword>
<dbReference type="InterPro" id="IPR053181">
    <property type="entry name" value="EcdB-like_regulator"/>
</dbReference>
<dbReference type="InterPro" id="IPR001138">
    <property type="entry name" value="Zn2Cys6_DnaBD"/>
</dbReference>
<dbReference type="Proteomes" id="UP000235371">
    <property type="component" value="Unassembled WGS sequence"/>
</dbReference>
<dbReference type="CDD" id="cd12148">
    <property type="entry name" value="fungal_TF_MHR"/>
    <property type="match status" value="1"/>
</dbReference>
<keyword evidence="3" id="KW-1133">Transmembrane helix</keyword>
<feature type="region of interest" description="Disordered" evidence="2">
    <location>
        <begin position="144"/>
        <end position="168"/>
    </location>
</feature>
<dbReference type="PANTHER" id="PTHR47785:SF5">
    <property type="entry name" value="ZN(II)2CYS6 TRANSCRIPTION FACTOR (EUROFUNG)"/>
    <property type="match status" value="1"/>
</dbReference>
<dbReference type="RefSeq" id="XP_024733036.1">
    <property type="nucleotide sequence ID" value="XM_024875345.1"/>
</dbReference>
<dbReference type="OrthoDB" id="4356994at2759"/>
<evidence type="ECO:0000256" key="1">
    <source>
        <dbReference type="ARBA" id="ARBA00023242"/>
    </source>
</evidence>
<gene>
    <name evidence="5" type="ORF">K444DRAFT_536032</name>
</gene>
<dbReference type="GeneID" id="36583425"/>
<feature type="region of interest" description="Disordered" evidence="2">
    <location>
        <begin position="371"/>
        <end position="397"/>
    </location>
</feature>
<keyword evidence="6" id="KW-1185">Reference proteome</keyword>
<dbReference type="STRING" id="1095630.A0A2J6SZG8"/>
<dbReference type="GO" id="GO:0008270">
    <property type="term" value="F:zinc ion binding"/>
    <property type="evidence" value="ECO:0007669"/>
    <property type="project" value="InterPro"/>
</dbReference>
<sequence>ACQLCRTRKTKCNNVRPICGACSQIGAHCVFEDSLDHSSQQGSDTFQPVVQEQIQDESMWNGISPDPIGHNHTPNGEANHGTGDQNAASQYSTNDQDGLSSSKYLYIPACRTSPSKILQWPIFEAQYPADCLDESFVLSSEASADQGLTDGPCRSSWKSNGGRSSHGRFGVQEEEIEGLIEDFLAGVHIKNPILHPDSLRLYARNVAENGPQWDSKSCLVYLTCSLGCLVQSFQSKDFRPADSADPHETTSVKQDCQNLRHAEAYYNLARKRIGLLLPSIMTAHCYFFSGVYLMYVMQPLQAWNNFYQASTLCHMCLQSRKPLTNERTIRLEQCLYWSCFKSESEMRGELPLPVSVLGTIEYPHLFPNPPEVSSPATEAKLGHGGSSDDSSSPAVSTPYSRRQESLASYSESWFYYLTEIALRRIGNRILNTFFKEDSSSWLNVPIPAIINVAKKFENEIKQRVDRLPDSLRYDQQNLRIRPEGELPHVIRARVVEIRSWICRPFLFYAVHQPADDPNQILIRGFVQDSLELSFCVIESVAHRHRHHGTWYALRSGTSAAFRIIAAVKCGHLDVPLGWKQLILKHISTLKYWEMESLDFAKARVILEELLTEVGVGSA</sequence>
<protein>
    <recommendedName>
        <fullName evidence="4">Zn(2)-C6 fungal-type domain-containing protein</fullName>
    </recommendedName>
</protein>
<dbReference type="InterPro" id="IPR036864">
    <property type="entry name" value="Zn2-C6_fun-type_DNA-bd_sf"/>
</dbReference>
<evidence type="ECO:0000256" key="3">
    <source>
        <dbReference type="SAM" id="Phobius"/>
    </source>
</evidence>
<feature type="compositionally biased region" description="Polar residues" evidence="2">
    <location>
        <begin position="72"/>
        <end position="97"/>
    </location>
</feature>
<feature type="non-terminal residue" evidence="5">
    <location>
        <position position="1"/>
    </location>
</feature>
<dbReference type="AlphaFoldDB" id="A0A2J6SZG8"/>
<dbReference type="PROSITE" id="PS00463">
    <property type="entry name" value="ZN2_CY6_FUNGAL_1"/>
    <property type="match status" value="1"/>
</dbReference>